<dbReference type="RefSeq" id="WP_111716758.1">
    <property type="nucleotide sequence ID" value="NZ_JBHSSR010000016.1"/>
</dbReference>
<comment type="caution">
    <text evidence="13">The sequence shown here is derived from an EMBL/GenBank/DDBJ whole genome shotgun (WGS) entry which is preliminary data.</text>
</comment>
<dbReference type="GO" id="GO:0005886">
    <property type="term" value="C:plasma membrane"/>
    <property type="evidence" value="ECO:0007669"/>
    <property type="project" value="TreeGrafter"/>
</dbReference>
<comment type="subcellular location">
    <subcellularLocation>
        <location evidence="2">Cell membrane</location>
        <topology evidence="2">Multi-pass membrane protein</topology>
    </subcellularLocation>
</comment>
<gene>
    <name evidence="13" type="ORF">BHU61_10535</name>
</gene>
<keyword evidence="14" id="KW-1185">Reference proteome</keyword>
<evidence type="ECO:0000256" key="8">
    <source>
        <dbReference type="ARBA" id="ARBA00022840"/>
    </source>
</evidence>
<keyword evidence="9" id="KW-0902">Two-component regulatory system</keyword>
<keyword evidence="4" id="KW-0597">Phosphoprotein</keyword>
<dbReference type="InterPro" id="IPR008358">
    <property type="entry name" value="Sig_transdc_His_kin/Pase_MprB"/>
</dbReference>
<sequence>MVNVESIKKKIQKLNILIILVSILTIFLLQIILNRIEFSKIGHYLYPDFWEETHYLFMITSTLINICVPLFFIYFLTRYFYKKEILNNIIHMNNIIQGLKDKDLNKKIEKTNIKEFNDIISEIEEIQDFLRSNIKEQLTIQNNFKRKLEVFEHDLKTPLTVLQGHTELLRKINESKLPDEIIREKISKESEIISNSLYRVNDQIKIHINNINMLPENTDLINIKDIVEILNKNYNNEYILKSKVMNINMDDEFLSSKYFINSQILYHVIDNLINNALKYSDKIVYVKLQYIPTNSLKFSVINDGKLFSSEEINSAKEWGVKSKESNGSGIGLYFASEVLKQFDSDVFINNEDGKAVVSFVINTEVIKT</sequence>
<dbReference type="GO" id="GO:0016036">
    <property type="term" value="P:cellular response to phosphate starvation"/>
    <property type="evidence" value="ECO:0007669"/>
    <property type="project" value="TreeGrafter"/>
</dbReference>
<dbReference type="InterPro" id="IPR050351">
    <property type="entry name" value="BphY/WalK/GraS-like"/>
</dbReference>
<dbReference type="PANTHER" id="PTHR45453">
    <property type="entry name" value="PHOSPHATE REGULON SENSOR PROTEIN PHOR"/>
    <property type="match status" value="1"/>
</dbReference>
<organism evidence="13 14">
    <name type="scientific">Macrococcus epidermidis</name>
    <dbReference type="NCBI Taxonomy" id="1902580"/>
    <lineage>
        <taxon>Bacteria</taxon>
        <taxon>Bacillati</taxon>
        <taxon>Bacillota</taxon>
        <taxon>Bacilli</taxon>
        <taxon>Bacillales</taxon>
        <taxon>Staphylococcaceae</taxon>
        <taxon>Macrococcus</taxon>
    </lineage>
</organism>
<keyword evidence="11" id="KW-0812">Transmembrane</keyword>
<feature type="domain" description="Histidine kinase" evidence="12">
    <location>
        <begin position="150"/>
        <end position="367"/>
    </location>
</feature>
<dbReference type="Proteomes" id="UP000249808">
    <property type="component" value="Unassembled WGS sequence"/>
</dbReference>
<dbReference type="InterPro" id="IPR036097">
    <property type="entry name" value="HisK_dim/P_sf"/>
</dbReference>
<dbReference type="GO" id="GO:0005524">
    <property type="term" value="F:ATP binding"/>
    <property type="evidence" value="ECO:0007669"/>
    <property type="project" value="UniProtKB-KW"/>
</dbReference>
<dbReference type="Pfam" id="PF02518">
    <property type="entry name" value="HATPase_c"/>
    <property type="match status" value="1"/>
</dbReference>
<name>A0A327ZNN5_9STAP</name>
<evidence type="ECO:0000256" key="10">
    <source>
        <dbReference type="ARBA" id="ARBA00023136"/>
    </source>
</evidence>
<evidence type="ECO:0000259" key="12">
    <source>
        <dbReference type="PROSITE" id="PS50109"/>
    </source>
</evidence>
<dbReference type="EMBL" id="PZJH01000006">
    <property type="protein sequence ID" value="RAK43981.1"/>
    <property type="molecule type" value="Genomic_DNA"/>
</dbReference>
<dbReference type="InterPro" id="IPR036890">
    <property type="entry name" value="HATPase_C_sf"/>
</dbReference>
<dbReference type="GO" id="GO:0000155">
    <property type="term" value="F:phosphorelay sensor kinase activity"/>
    <property type="evidence" value="ECO:0007669"/>
    <property type="project" value="InterPro"/>
</dbReference>
<keyword evidence="6" id="KW-0547">Nucleotide-binding</keyword>
<dbReference type="InterPro" id="IPR005467">
    <property type="entry name" value="His_kinase_dom"/>
</dbReference>
<dbReference type="CDD" id="cd00075">
    <property type="entry name" value="HATPase"/>
    <property type="match status" value="1"/>
</dbReference>
<feature type="transmembrane region" description="Helical" evidence="11">
    <location>
        <begin position="14"/>
        <end position="33"/>
    </location>
</feature>
<keyword evidence="11" id="KW-1133">Transmembrane helix</keyword>
<evidence type="ECO:0000256" key="9">
    <source>
        <dbReference type="ARBA" id="ARBA00023012"/>
    </source>
</evidence>
<keyword evidence="5" id="KW-0808">Transferase</keyword>
<accession>A0A327ZNN5</accession>
<dbReference type="AlphaFoldDB" id="A0A327ZNN5"/>
<dbReference type="PANTHER" id="PTHR45453:SF1">
    <property type="entry name" value="PHOSPHATE REGULON SENSOR PROTEIN PHOR"/>
    <property type="match status" value="1"/>
</dbReference>
<keyword evidence="8" id="KW-0067">ATP-binding</keyword>
<dbReference type="InterPro" id="IPR003661">
    <property type="entry name" value="HisK_dim/P_dom"/>
</dbReference>
<evidence type="ECO:0000256" key="11">
    <source>
        <dbReference type="SAM" id="Phobius"/>
    </source>
</evidence>
<dbReference type="InterPro" id="IPR003594">
    <property type="entry name" value="HATPase_dom"/>
</dbReference>
<evidence type="ECO:0000256" key="4">
    <source>
        <dbReference type="ARBA" id="ARBA00022553"/>
    </source>
</evidence>
<evidence type="ECO:0000256" key="1">
    <source>
        <dbReference type="ARBA" id="ARBA00000085"/>
    </source>
</evidence>
<evidence type="ECO:0000256" key="3">
    <source>
        <dbReference type="ARBA" id="ARBA00012438"/>
    </source>
</evidence>
<feature type="transmembrane region" description="Helical" evidence="11">
    <location>
        <begin position="53"/>
        <end position="76"/>
    </location>
</feature>
<dbReference type="CDD" id="cd00082">
    <property type="entry name" value="HisKA"/>
    <property type="match status" value="1"/>
</dbReference>
<dbReference type="SUPFAM" id="SSF47384">
    <property type="entry name" value="Homodimeric domain of signal transducing histidine kinase"/>
    <property type="match status" value="1"/>
</dbReference>
<dbReference type="EC" id="2.7.13.3" evidence="3"/>
<comment type="catalytic activity">
    <reaction evidence="1">
        <text>ATP + protein L-histidine = ADP + protein N-phospho-L-histidine.</text>
        <dbReference type="EC" id="2.7.13.3"/>
    </reaction>
</comment>
<dbReference type="Gene3D" id="1.10.287.130">
    <property type="match status" value="1"/>
</dbReference>
<dbReference type="GO" id="GO:0004721">
    <property type="term" value="F:phosphoprotein phosphatase activity"/>
    <property type="evidence" value="ECO:0007669"/>
    <property type="project" value="TreeGrafter"/>
</dbReference>
<dbReference type="PROSITE" id="PS50109">
    <property type="entry name" value="HIS_KIN"/>
    <property type="match status" value="1"/>
</dbReference>
<evidence type="ECO:0000256" key="2">
    <source>
        <dbReference type="ARBA" id="ARBA00004651"/>
    </source>
</evidence>
<evidence type="ECO:0000256" key="6">
    <source>
        <dbReference type="ARBA" id="ARBA00022741"/>
    </source>
</evidence>
<evidence type="ECO:0000313" key="14">
    <source>
        <dbReference type="Proteomes" id="UP000249808"/>
    </source>
</evidence>
<keyword evidence="7 13" id="KW-0418">Kinase</keyword>
<evidence type="ECO:0000256" key="7">
    <source>
        <dbReference type="ARBA" id="ARBA00022777"/>
    </source>
</evidence>
<proteinExistence type="predicted"/>
<dbReference type="SUPFAM" id="SSF55874">
    <property type="entry name" value="ATPase domain of HSP90 chaperone/DNA topoisomerase II/histidine kinase"/>
    <property type="match status" value="1"/>
</dbReference>
<dbReference type="SMART" id="SM00387">
    <property type="entry name" value="HATPase_c"/>
    <property type="match status" value="1"/>
</dbReference>
<evidence type="ECO:0000313" key="13">
    <source>
        <dbReference type="EMBL" id="RAK43981.1"/>
    </source>
</evidence>
<dbReference type="PRINTS" id="PR01780">
    <property type="entry name" value="LANTIREGPROT"/>
</dbReference>
<reference evidence="13 14" key="1">
    <citation type="journal article" date="2018" name="Front. Microbiol.">
        <title>Description and Comparative Genomics of Macrococcus caseolyticus subsp. hominis subsp. nov., Macrococcus goetzii sp. nov., Macrococcus epidermidis sp. nov., and Macrococcus bohemicus sp. nov., Novel Macrococci From Human Clinical Material With Virulence Potential and Suspected Uptake of Foreign DNA by Natural Transformation.</title>
        <authorList>
            <person name="Maslanova I."/>
            <person name="Wertheimer Z."/>
            <person name="Sedlacek I."/>
            <person name="Svec P."/>
            <person name="Indrakova A."/>
            <person name="Kovarovic V."/>
            <person name="Schumann P."/>
            <person name="Sproer C."/>
            <person name="Kralova S."/>
            <person name="Sedo O."/>
            <person name="Kristofova L."/>
            <person name="Vrbovska V."/>
            <person name="Fuzik T."/>
            <person name="Petras P."/>
            <person name="Zdrahal Z."/>
            <person name="Ruzickova V."/>
            <person name="Doskar J."/>
            <person name="Pantucek R."/>
        </authorList>
    </citation>
    <scope>NUCLEOTIDE SEQUENCE [LARGE SCALE GENOMIC DNA]</scope>
    <source>
        <strain evidence="13 14">01/688</strain>
    </source>
</reference>
<protein>
    <recommendedName>
        <fullName evidence="3">histidine kinase</fullName>
        <ecNumber evidence="3">2.7.13.3</ecNumber>
    </recommendedName>
</protein>
<keyword evidence="10 11" id="KW-0472">Membrane</keyword>
<dbReference type="Gene3D" id="3.30.565.10">
    <property type="entry name" value="Histidine kinase-like ATPase, C-terminal domain"/>
    <property type="match status" value="1"/>
</dbReference>
<evidence type="ECO:0000256" key="5">
    <source>
        <dbReference type="ARBA" id="ARBA00022679"/>
    </source>
</evidence>